<reference evidence="1 2" key="1">
    <citation type="submission" date="2018-12" db="EMBL/GenBank/DDBJ databases">
        <title>Draft genome sequence of Embleya hyalina NBRC 13850T.</title>
        <authorList>
            <person name="Komaki H."/>
            <person name="Hosoyama A."/>
            <person name="Kimura A."/>
            <person name="Ichikawa N."/>
            <person name="Tamura T."/>
        </authorList>
    </citation>
    <scope>NUCLEOTIDE SEQUENCE [LARGE SCALE GENOMIC DNA]</scope>
    <source>
        <strain evidence="1 2">NBRC 13850</strain>
    </source>
</reference>
<dbReference type="RefSeq" id="WP_126635991.1">
    <property type="nucleotide sequence ID" value="NZ_BIFH01000014.1"/>
</dbReference>
<proteinExistence type="predicted"/>
<protein>
    <submittedName>
        <fullName evidence="1">Uncharacterized protein</fullName>
    </submittedName>
</protein>
<sequence length="177" mass="19444">MGPVEDARRREHEIEQTRVAEERERLGLWGIDARRGVRTTAELAAFLTDLAGQLPERKLVSLFLHVDTREQKAGLFGRRTESVRVFEAVGKGWELATLAAESGCGEHTLVLSPDGRLFEARRVDAASHRGLPKGGGLTLVPTSEDVIALTPDLRSLLLDHLDARTGTRTHDPSRPPG</sequence>
<dbReference type="AlphaFoldDB" id="A0A401YGL7"/>
<dbReference type="Proteomes" id="UP000286931">
    <property type="component" value="Unassembled WGS sequence"/>
</dbReference>
<accession>A0A401YGL7</accession>
<organism evidence="1 2">
    <name type="scientific">Embleya hyalina</name>
    <dbReference type="NCBI Taxonomy" id="516124"/>
    <lineage>
        <taxon>Bacteria</taxon>
        <taxon>Bacillati</taxon>
        <taxon>Actinomycetota</taxon>
        <taxon>Actinomycetes</taxon>
        <taxon>Kitasatosporales</taxon>
        <taxon>Streptomycetaceae</taxon>
        <taxon>Embleya</taxon>
    </lineage>
</organism>
<comment type="caution">
    <text evidence="1">The sequence shown here is derived from an EMBL/GenBank/DDBJ whole genome shotgun (WGS) entry which is preliminary data.</text>
</comment>
<keyword evidence="2" id="KW-1185">Reference proteome</keyword>
<name>A0A401YGL7_9ACTN</name>
<evidence type="ECO:0000313" key="1">
    <source>
        <dbReference type="EMBL" id="GCD93752.1"/>
    </source>
</evidence>
<gene>
    <name evidence="1" type="ORF">EHYA_01400</name>
</gene>
<dbReference type="EMBL" id="BIFH01000014">
    <property type="protein sequence ID" value="GCD93752.1"/>
    <property type="molecule type" value="Genomic_DNA"/>
</dbReference>
<evidence type="ECO:0000313" key="2">
    <source>
        <dbReference type="Proteomes" id="UP000286931"/>
    </source>
</evidence>